<feature type="domain" description="EF-hand" evidence="4">
    <location>
        <begin position="67"/>
        <end position="102"/>
    </location>
</feature>
<name>A0A2R6NIA6_9APHY</name>
<dbReference type="PROSITE" id="PS50222">
    <property type="entry name" value="EF_HAND_2"/>
    <property type="match status" value="4"/>
</dbReference>
<dbReference type="Pfam" id="PF13499">
    <property type="entry name" value="EF-hand_7"/>
    <property type="match status" value="2"/>
</dbReference>
<dbReference type="FunFam" id="1.10.238.10:FF:000077">
    <property type="entry name" value="Centrin 1"/>
    <property type="match status" value="1"/>
</dbReference>
<comment type="caution">
    <text evidence="5">The sequence shown here is derived from an EMBL/GenBank/DDBJ whole genome shotgun (WGS) entry which is preliminary data.</text>
</comment>
<evidence type="ECO:0000256" key="3">
    <source>
        <dbReference type="ARBA" id="ARBA00022837"/>
    </source>
</evidence>
<keyword evidence="6" id="KW-1185">Reference proteome</keyword>
<dbReference type="PANTHER" id="PTHR23050">
    <property type="entry name" value="CALCIUM BINDING PROTEIN"/>
    <property type="match status" value="1"/>
</dbReference>
<evidence type="ECO:0000256" key="2">
    <source>
        <dbReference type="ARBA" id="ARBA00022737"/>
    </source>
</evidence>
<protein>
    <recommendedName>
        <fullName evidence="4">EF-hand domain-containing protein</fullName>
    </recommendedName>
</protein>
<dbReference type="InterPro" id="IPR050145">
    <property type="entry name" value="Centrin_CML-like"/>
</dbReference>
<dbReference type="SUPFAM" id="SSF47473">
    <property type="entry name" value="EF-hand"/>
    <property type="match status" value="1"/>
</dbReference>
<dbReference type="InterPro" id="IPR002048">
    <property type="entry name" value="EF_hand_dom"/>
</dbReference>
<dbReference type="GO" id="GO:0005509">
    <property type="term" value="F:calcium ion binding"/>
    <property type="evidence" value="ECO:0007669"/>
    <property type="project" value="InterPro"/>
</dbReference>
<evidence type="ECO:0000256" key="1">
    <source>
        <dbReference type="ARBA" id="ARBA00022723"/>
    </source>
</evidence>
<feature type="domain" description="EF-hand" evidence="4">
    <location>
        <begin position="140"/>
        <end position="175"/>
    </location>
</feature>
<keyword evidence="3" id="KW-0106">Calcium</keyword>
<reference evidence="5 6" key="1">
    <citation type="submission" date="2018-02" db="EMBL/GenBank/DDBJ databases">
        <title>Genome sequence of the basidiomycete white-rot fungus Phlebia centrifuga.</title>
        <authorList>
            <person name="Granchi Z."/>
            <person name="Peng M."/>
            <person name="de Vries R.P."/>
            <person name="Hilden K."/>
            <person name="Makela M.R."/>
            <person name="Grigoriev I."/>
            <person name="Riley R."/>
        </authorList>
    </citation>
    <scope>NUCLEOTIDE SEQUENCE [LARGE SCALE GENOMIC DNA]</scope>
    <source>
        <strain evidence="5 6">FBCC195</strain>
    </source>
</reference>
<evidence type="ECO:0000313" key="5">
    <source>
        <dbReference type="EMBL" id="PSR72031.1"/>
    </source>
</evidence>
<dbReference type="FunFam" id="1.10.238.10:FF:000301">
    <property type="entry name" value="EF-hand calcium-binding protein"/>
    <property type="match status" value="1"/>
</dbReference>
<gene>
    <name evidence="5" type="ORF">PHLCEN_2v12097</name>
</gene>
<dbReference type="EMBL" id="MLYV02001224">
    <property type="protein sequence ID" value="PSR72031.1"/>
    <property type="molecule type" value="Genomic_DNA"/>
</dbReference>
<evidence type="ECO:0000313" key="6">
    <source>
        <dbReference type="Proteomes" id="UP000186601"/>
    </source>
</evidence>
<keyword evidence="1" id="KW-0479">Metal-binding</keyword>
<dbReference type="STRING" id="98765.A0A2R6NIA6"/>
<dbReference type="AlphaFoldDB" id="A0A2R6NIA6"/>
<dbReference type="OrthoDB" id="26525at2759"/>
<evidence type="ECO:0000259" key="4">
    <source>
        <dbReference type="PROSITE" id="PS50222"/>
    </source>
</evidence>
<dbReference type="InterPro" id="IPR011992">
    <property type="entry name" value="EF-hand-dom_pair"/>
</dbReference>
<dbReference type="GO" id="GO:0005825">
    <property type="term" value="C:half bridge of spindle pole body"/>
    <property type="evidence" value="ECO:0007669"/>
    <property type="project" value="UniProtKB-ARBA"/>
</dbReference>
<dbReference type="CDD" id="cd00051">
    <property type="entry name" value="EFh"/>
    <property type="match status" value="2"/>
</dbReference>
<dbReference type="Gene3D" id="1.10.238.10">
    <property type="entry name" value="EF-hand"/>
    <property type="match status" value="2"/>
</dbReference>
<dbReference type="GO" id="GO:0030474">
    <property type="term" value="P:spindle pole body duplication"/>
    <property type="evidence" value="ECO:0007669"/>
    <property type="project" value="UniProtKB-ARBA"/>
</dbReference>
<feature type="domain" description="EF-hand" evidence="4">
    <location>
        <begin position="176"/>
        <end position="209"/>
    </location>
</feature>
<accession>A0A2R6NIA6</accession>
<dbReference type="Proteomes" id="UP000186601">
    <property type="component" value="Unassembled WGS sequence"/>
</dbReference>
<proteinExistence type="predicted"/>
<dbReference type="PROSITE" id="PS00018">
    <property type="entry name" value="EF_HAND_1"/>
    <property type="match status" value="2"/>
</dbReference>
<organism evidence="5 6">
    <name type="scientific">Hermanssonia centrifuga</name>
    <dbReference type="NCBI Taxonomy" id="98765"/>
    <lineage>
        <taxon>Eukaryota</taxon>
        <taxon>Fungi</taxon>
        <taxon>Dikarya</taxon>
        <taxon>Basidiomycota</taxon>
        <taxon>Agaricomycotina</taxon>
        <taxon>Agaricomycetes</taxon>
        <taxon>Polyporales</taxon>
        <taxon>Meruliaceae</taxon>
        <taxon>Hermanssonia</taxon>
    </lineage>
</organism>
<feature type="domain" description="EF-hand" evidence="4">
    <location>
        <begin position="103"/>
        <end position="138"/>
    </location>
</feature>
<dbReference type="InterPro" id="IPR018247">
    <property type="entry name" value="EF_Hand_1_Ca_BS"/>
</dbReference>
<dbReference type="SMART" id="SM00054">
    <property type="entry name" value="EFh"/>
    <property type="match status" value="4"/>
</dbReference>
<keyword evidence="2" id="KW-0677">Repeat</keyword>
<sequence>MAGKLRPSSEVRTHANASVVFHTATATDHLSISPLIVSENSQKIMYGSSAAQKAKRRTHTRPELTDEQKQEIKEAFELFDTDKDGCVDYHELKVAMRALGFDLKKAEVLKILRDHDKTGHGLMDFDDFAKIMSERILARDPMEEIRRAFQLFDDDNTGKISIRNLRRVAKEIGDRLEDDELQAMIDEFDLDQDGEINEQEFFAIMTDDA</sequence>